<dbReference type="EMBL" id="LT629772">
    <property type="protein sequence ID" value="SDT37349.1"/>
    <property type="molecule type" value="Genomic_DNA"/>
</dbReference>
<dbReference type="InterPro" id="IPR014710">
    <property type="entry name" value="RmlC-like_jellyroll"/>
</dbReference>
<evidence type="ECO:0000313" key="2">
    <source>
        <dbReference type="Proteomes" id="UP000199103"/>
    </source>
</evidence>
<name>A0A1H1ZUS1_9ACTN</name>
<gene>
    <name evidence="1" type="ORF">SAMN04489812_5462</name>
</gene>
<reference evidence="1 2" key="1">
    <citation type="submission" date="2016-10" db="EMBL/GenBank/DDBJ databases">
        <authorList>
            <person name="de Groot N.N."/>
        </authorList>
    </citation>
    <scope>NUCLEOTIDE SEQUENCE [LARGE SCALE GENOMIC DNA]</scope>
    <source>
        <strain evidence="1 2">DSM 21800</strain>
    </source>
</reference>
<dbReference type="AlphaFoldDB" id="A0A1H1ZUS1"/>
<dbReference type="Gene3D" id="2.60.120.10">
    <property type="entry name" value="Jelly Rolls"/>
    <property type="match status" value="2"/>
</dbReference>
<keyword evidence="2" id="KW-1185">Reference proteome</keyword>
<dbReference type="Proteomes" id="UP000199103">
    <property type="component" value="Chromosome I"/>
</dbReference>
<dbReference type="RefSeq" id="WP_197679888.1">
    <property type="nucleotide sequence ID" value="NZ_LT629772.1"/>
</dbReference>
<organism evidence="1 2">
    <name type="scientific">Microlunatus soli</name>
    <dbReference type="NCBI Taxonomy" id="630515"/>
    <lineage>
        <taxon>Bacteria</taxon>
        <taxon>Bacillati</taxon>
        <taxon>Actinomycetota</taxon>
        <taxon>Actinomycetes</taxon>
        <taxon>Propionibacteriales</taxon>
        <taxon>Propionibacteriaceae</taxon>
        <taxon>Microlunatus</taxon>
    </lineage>
</organism>
<accession>A0A1H1ZUS1</accession>
<dbReference type="SUPFAM" id="SSF51182">
    <property type="entry name" value="RmlC-like cupins"/>
    <property type="match status" value="1"/>
</dbReference>
<dbReference type="InterPro" id="IPR011051">
    <property type="entry name" value="RmlC_Cupin_sf"/>
</dbReference>
<dbReference type="STRING" id="630515.SAMN04489812_5462"/>
<protein>
    <submittedName>
        <fullName evidence="1">Cupin domain protein</fullName>
    </submittedName>
</protein>
<proteinExistence type="predicted"/>
<sequence>MQDNVQGTSQEEATQDVTVGAQEFARRTILRKDWVPCKAAFIDCRTPGSDRKDNYSFIGSGVSQNAQQFVNLEEPHGFQLGAAGMPNGTINSLHLHFTAEVFINFGGDYQLRWGVDGSEGEYRSTDGDVISVPAWAFRGFTNVGADDGILLTVLGQDDTGGIIWGPSVLKEAESYGLHLTADNRLIDTVAGDVVPDDVALIKPMPQAEIDRLDSFTVDQFRTRVTTPADRVWVERPFLCSELSGGRAALSPVIGYGMSEDRRAVPRLHEQHSFNLAWLKAVPGEGLLTHRHRKPQVVTAKSGQWEVRVNRGDDARTVRLGPLDSLSVPAGAWRSFTLLDDAAGRSAEPGTGELLVVNGGDGRTRLEWDPAVVRAAKSAGVVIDPNGYRAPAAVMSTATEDD</sequence>
<evidence type="ECO:0000313" key="1">
    <source>
        <dbReference type="EMBL" id="SDT37349.1"/>
    </source>
</evidence>